<evidence type="ECO:0000313" key="2">
    <source>
        <dbReference type="Proteomes" id="UP000266934"/>
    </source>
</evidence>
<dbReference type="InterPro" id="IPR011009">
    <property type="entry name" value="Kinase-like_dom_sf"/>
</dbReference>
<dbReference type="SUPFAM" id="SSF56112">
    <property type="entry name" value="Protein kinase-like (PK-like)"/>
    <property type="match status" value="1"/>
</dbReference>
<dbReference type="PROSITE" id="PS51257">
    <property type="entry name" value="PROKAR_LIPOPROTEIN"/>
    <property type="match status" value="1"/>
</dbReference>
<protein>
    <recommendedName>
        <fullName evidence="3">Aminoglycoside phosphotransferase domain-containing protein</fullName>
    </recommendedName>
</protein>
<dbReference type="Proteomes" id="UP000266934">
    <property type="component" value="Chromosome"/>
</dbReference>
<dbReference type="InterPro" id="IPR052732">
    <property type="entry name" value="Cell-binding_unc_protein"/>
</dbReference>
<proteinExistence type="predicted"/>
<name>A0A348FXD2_9HYPH</name>
<dbReference type="PANTHER" id="PTHR43883">
    <property type="entry name" value="SLR0207 PROTEIN"/>
    <property type="match status" value="1"/>
</dbReference>
<dbReference type="RefSeq" id="WP_174769510.1">
    <property type="nucleotide sequence ID" value="NZ_AP018907.1"/>
</dbReference>
<keyword evidence="2" id="KW-1185">Reference proteome</keyword>
<dbReference type="AlphaFoldDB" id="A0A348FXD2"/>
<dbReference type="PANTHER" id="PTHR43883:SF1">
    <property type="entry name" value="GLUCONOKINASE"/>
    <property type="match status" value="1"/>
</dbReference>
<evidence type="ECO:0008006" key="3">
    <source>
        <dbReference type="Google" id="ProtNLM"/>
    </source>
</evidence>
<organism evidence="1 2">
    <name type="scientific">Blastochloris tepida</name>
    <dbReference type="NCBI Taxonomy" id="2233851"/>
    <lineage>
        <taxon>Bacteria</taxon>
        <taxon>Pseudomonadati</taxon>
        <taxon>Pseudomonadota</taxon>
        <taxon>Alphaproteobacteria</taxon>
        <taxon>Hyphomicrobiales</taxon>
        <taxon>Blastochloridaceae</taxon>
        <taxon>Blastochloris</taxon>
    </lineage>
</organism>
<sequence length="357" mass="41202">MHARIQQGTETALKAKVAFLSRPETYGLPAGMVSCRETHMSFVFLAGARVYKLKKPVRFPYLDFSTFAKREAACRAELRLNRRLAPDIYLGVEPLVAHDDGFAISGAGQPTDWLVVMTRLDERFMLDRMIAENRLTSGMLDRLCATLARFYRRAAPVALPFAVHMADWRRSLADNRRILLDARFRLPAGLVRRIDRAQRQFLDTHGQTIATRLRRRRIVDGHGDLRPEHIWLDDRVRIIDCLEFNARLRAGDPLDEMAFLSLECARLGAPWAGAYLERRMQRLLHEAVPESLIAFYRCHRATLRARLAIAHLLEDHPRTPEKWPAQAQAYLRLAAADARRLEHSPQTWEPVLRKRMR</sequence>
<evidence type="ECO:0000313" key="1">
    <source>
        <dbReference type="EMBL" id="BBF91965.1"/>
    </source>
</evidence>
<gene>
    <name evidence="1" type="ORF">BLTE_06500</name>
</gene>
<accession>A0A348FXD2</accession>
<reference evidence="1 2" key="1">
    <citation type="submission" date="2018-08" db="EMBL/GenBank/DDBJ databases">
        <title>Complete genome sequencing of Blastochloris tepida GI.</title>
        <authorList>
            <person name="Tsukatani Y."/>
            <person name="Mori H."/>
        </authorList>
    </citation>
    <scope>NUCLEOTIDE SEQUENCE [LARGE SCALE GENOMIC DNA]</scope>
    <source>
        <strain evidence="1 2">GI</strain>
    </source>
</reference>
<dbReference type="EMBL" id="AP018907">
    <property type="protein sequence ID" value="BBF91965.1"/>
    <property type="molecule type" value="Genomic_DNA"/>
</dbReference>
<dbReference type="KEGG" id="blag:BLTE_06500"/>